<dbReference type="EMBL" id="CAJGYO010000011">
    <property type="protein sequence ID" value="CAD6259705.1"/>
    <property type="molecule type" value="Genomic_DNA"/>
</dbReference>
<gene>
    <name evidence="2" type="ORF">NCGR_LOCUS43142</name>
</gene>
<dbReference type="OrthoDB" id="693022at2759"/>
<organism evidence="2 3">
    <name type="scientific">Miscanthus lutarioriparius</name>
    <dbReference type="NCBI Taxonomy" id="422564"/>
    <lineage>
        <taxon>Eukaryota</taxon>
        <taxon>Viridiplantae</taxon>
        <taxon>Streptophyta</taxon>
        <taxon>Embryophyta</taxon>
        <taxon>Tracheophyta</taxon>
        <taxon>Spermatophyta</taxon>
        <taxon>Magnoliopsida</taxon>
        <taxon>Liliopsida</taxon>
        <taxon>Poales</taxon>
        <taxon>Poaceae</taxon>
        <taxon>PACMAD clade</taxon>
        <taxon>Panicoideae</taxon>
        <taxon>Andropogonodae</taxon>
        <taxon>Andropogoneae</taxon>
        <taxon>Saccharinae</taxon>
        <taxon>Miscanthus</taxon>
    </lineage>
</organism>
<proteinExistence type="predicted"/>
<evidence type="ECO:0000313" key="3">
    <source>
        <dbReference type="Proteomes" id="UP000604825"/>
    </source>
</evidence>
<feature type="compositionally biased region" description="Basic and acidic residues" evidence="1">
    <location>
        <begin position="21"/>
        <end position="30"/>
    </location>
</feature>
<dbReference type="Pfam" id="PF03004">
    <property type="entry name" value="Transposase_24"/>
    <property type="match status" value="1"/>
</dbReference>
<comment type="caution">
    <text evidence="2">The sequence shown here is derived from an EMBL/GenBank/DDBJ whole genome shotgun (WGS) entry which is preliminary data.</text>
</comment>
<protein>
    <submittedName>
        <fullName evidence="2">Uncharacterized protein</fullName>
    </submittedName>
</protein>
<dbReference type="AlphaFoldDB" id="A0A811QUQ0"/>
<feature type="region of interest" description="Disordered" evidence="1">
    <location>
        <begin position="1"/>
        <end position="30"/>
    </location>
</feature>
<evidence type="ECO:0000256" key="1">
    <source>
        <dbReference type="SAM" id="MobiDB-lite"/>
    </source>
</evidence>
<evidence type="ECO:0000313" key="2">
    <source>
        <dbReference type="EMBL" id="CAD6259705.1"/>
    </source>
</evidence>
<dbReference type="InterPro" id="IPR004252">
    <property type="entry name" value="Probable_transposase_24"/>
</dbReference>
<accession>A0A811QUQ0</accession>
<sequence length="223" mass="25379">MAPGRKVGASRQQPTETPITKYERSRNEEIMKNNRELERLGIKTLVPIVNNTSVERKGEDHEVSGSLYTDQESDQEKSLKQMFHVQERCLKNQINREKVQLLHCTGSQCYIAQVHVMRQEKYKDVQPTAIDLFKDFHCNKKKGFSEPIKKAIVDMEAIMAEPVQDEEQPKSVNHAVSQVVKSTTFLQVAGIQPNSNNSSKGYTSSKVQVHQVPTMHALKLFSL</sequence>
<name>A0A811QUQ0_9POAL</name>
<dbReference type="Proteomes" id="UP000604825">
    <property type="component" value="Unassembled WGS sequence"/>
</dbReference>
<keyword evidence="3" id="KW-1185">Reference proteome</keyword>
<reference evidence="2" key="1">
    <citation type="submission" date="2020-10" db="EMBL/GenBank/DDBJ databases">
        <authorList>
            <person name="Han B."/>
            <person name="Lu T."/>
            <person name="Zhao Q."/>
            <person name="Huang X."/>
            <person name="Zhao Y."/>
        </authorList>
    </citation>
    <scope>NUCLEOTIDE SEQUENCE</scope>
</reference>